<reference evidence="2 3" key="1">
    <citation type="submission" date="2024-02" db="EMBL/GenBank/DDBJ databases">
        <title>Haloferula sargassicola NBRC 104335.</title>
        <authorList>
            <person name="Ichikawa N."/>
            <person name="Katano-Makiyama Y."/>
            <person name="Hidaka K."/>
        </authorList>
    </citation>
    <scope>NUCLEOTIDE SEQUENCE [LARGE SCALE GENOMIC DNA]</scope>
    <source>
        <strain evidence="2 3">NBRC 104335</strain>
    </source>
</reference>
<evidence type="ECO:0000259" key="1">
    <source>
        <dbReference type="SMART" id="SM01321"/>
    </source>
</evidence>
<dbReference type="SMART" id="SM01321">
    <property type="entry name" value="Y1_Tnp"/>
    <property type="match status" value="1"/>
</dbReference>
<sequence length="334" mass="37966">MARKPRYQAAGAIYHVMARGEGGKDVFEEDVDRKVWLERLGEACGRFGWRIHAWVQMGNHFHLLLETPEANLVAGMKWFMGVYSQWWNIRRKRRGHVFQGRYKAVVVSGEGKGHYFRIVADYIHLNPVRSGWVGGTTERKVVGWRWSSLPQYAGRKGCEWVETRRVLRAFELEEGGRGRRSYVGYIEKRGKDHAGTLSDESLKELRRGWCLGEPEFRDRVIEGLGAAIRRARGKGSVAGSEVRAHDEAEAERMVKQALGRLGVEDSESGLAGWGRLTTEKALVAYLVRTRTGVSNAWVAERLSMGHPGGVSRAVRKMKESRSLIRQAEFLLMER</sequence>
<comment type="caution">
    <text evidence="2">The sequence shown here is derived from an EMBL/GenBank/DDBJ whole genome shotgun (WGS) entry which is preliminary data.</text>
</comment>
<proteinExistence type="predicted"/>
<gene>
    <name evidence="2" type="ORF">Hsar01_03787</name>
</gene>
<dbReference type="InterPro" id="IPR002686">
    <property type="entry name" value="Transposase_17"/>
</dbReference>
<evidence type="ECO:0000313" key="2">
    <source>
        <dbReference type="EMBL" id="GAA5484543.1"/>
    </source>
</evidence>
<dbReference type="PANTHER" id="PTHR34322:SF2">
    <property type="entry name" value="TRANSPOSASE IS200-LIKE DOMAIN-CONTAINING PROTEIN"/>
    <property type="match status" value="1"/>
</dbReference>
<organism evidence="2 3">
    <name type="scientific">Haloferula sargassicola</name>
    <dbReference type="NCBI Taxonomy" id="490096"/>
    <lineage>
        <taxon>Bacteria</taxon>
        <taxon>Pseudomonadati</taxon>
        <taxon>Verrucomicrobiota</taxon>
        <taxon>Verrucomicrobiia</taxon>
        <taxon>Verrucomicrobiales</taxon>
        <taxon>Verrucomicrobiaceae</taxon>
        <taxon>Haloferula</taxon>
    </lineage>
</organism>
<dbReference type="RefSeq" id="WP_353568645.1">
    <property type="nucleotide sequence ID" value="NZ_BAABRI010000028.1"/>
</dbReference>
<dbReference type="EMBL" id="BAABRI010000028">
    <property type="protein sequence ID" value="GAA5484543.1"/>
    <property type="molecule type" value="Genomic_DNA"/>
</dbReference>
<dbReference type="Pfam" id="PF01797">
    <property type="entry name" value="Y1_Tnp"/>
    <property type="match status" value="1"/>
</dbReference>
<dbReference type="PANTHER" id="PTHR34322">
    <property type="entry name" value="TRANSPOSASE, Y1_TNP DOMAIN-CONTAINING"/>
    <property type="match status" value="1"/>
</dbReference>
<name>A0ABP9USN1_9BACT</name>
<protein>
    <recommendedName>
        <fullName evidence="1">Transposase IS200-like domain-containing protein</fullName>
    </recommendedName>
</protein>
<dbReference type="SUPFAM" id="SSF143422">
    <property type="entry name" value="Transposase IS200-like"/>
    <property type="match status" value="1"/>
</dbReference>
<accession>A0ABP9USN1</accession>
<feature type="domain" description="Transposase IS200-like" evidence="1">
    <location>
        <begin position="9"/>
        <end position="126"/>
    </location>
</feature>
<dbReference type="Proteomes" id="UP001476282">
    <property type="component" value="Unassembled WGS sequence"/>
</dbReference>
<evidence type="ECO:0000313" key="3">
    <source>
        <dbReference type="Proteomes" id="UP001476282"/>
    </source>
</evidence>
<dbReference type="Gene3D" id="3.30.70.1290">
    <property type="entry name" value="Transposase IS200-like"/>
    <property type="match status" value="1"/>
</dbReference>
<keyword evidence="3" id="KW-1185">Reference proteome</keyword>
<dbReference type="InterPro" id="IPR036515">
    <property type="entry name" value="Transposase_17_sf"/>
</dbReference>